<comment type="caution">
    <text evidence="5">The sequence shown here is derived from an EMBL/GenBank/DDBJ whole genome shotgun (WGS) entry which is preliminary data.</text>
</comment>
<sequence length="222" mass="24155">MTTDTAVGTGSARRPGRPPGPPRDPQQRRAEILDAAERAVGASGSRMTIAQIAAEAGYARTAVYAAFADLPALIDALAERHMNAIICAADRLLAQPLPARQLMREVIMLMCVFVDTNPNLHQVLMQRLESGDTEHRPFFTRVSEWATAIFDTILRRLDADPAPARIWATATVGAVLMSAEAWAREPTRSRTEFVDQLAAFLWPTVDSVGGDRLTGPLVPTPQ</sequence>
<evidence type="ECO:0000259" key="4">
    <source>
        <dbReference type="PROSITE" id="PS50977"/>
    </source>
</evidence>
<dbReference type="SUPFAM" id="SSF46689">
    <property type="entry name" value="Homeodomain-like"/>
    <property type="match status" value="1"/>
</dbReference>
<gene>
    <name evidence="5" type="ORF">HGA08_21595</name>
</gene>
<evidence type="ECO:0000256" key="3">
    <source>
        <dbReference type="SAM" id="MobiDB-lite"/>
    </source>
</evidence>
<dbReference type="InterPro" id="IPR009057">
    <property type="entry name" value="Homeodomain-like_sf"/>
</dbReference>
<evidence type="ECO:0000256" key="2">
    <source>
        <dbReference type="PROSITE-ProRule" id="PRU00335"/>
    </source>
</evidence>
<dbReference type="PANTHER" id="PTHR30055:SF227">
    <property type="entry name" value="TRANSCRIPTIONAL REGULATORY PROTEIN (PROBABLY TETR-FAMILY)-RELATED"/>
    <property type="match status" value="1"/>
</dbReference>
<evidence type="ECO:0000256" key="1">
    <source>
        <dbReference type="ARBA" id="ARBA00023125"/>
    </source>
</evidence>
<organism evidence="5 6">
    <name type="scientific">Nocardia vermiculata</name>
    <dbReference type="NCBI Taxonomy" id="257274"/>
    <lineage>
        <taxon>Bacteria</taxon>
        <taxon>Bacillati</taxon>
        <taxon>Actinomycetota</taxon>
        <taxon>Actinomycetes</taxon>
        <taxon>Mycobacteriales</taxon>
        <taxon>Nocardiaceae</taxon>
        <taxon>Nocardia</taxon>
    </lineage>
</organism>
<protein>
    <submittedName>
        <fullName evidence="5">TetR/AcrR family transcriptional regulator</fullName>
    </submittedName>
</protein>
<keyword evidence="6" id="KW-1185">Reference proteome</keyword>
<keyword evidence="1 2" id="KW-0238">DNA-binding</keyword>
<accession>A0A846Y7W6</accession>
<feature type="domain" description="HTH tetR-type" evidence="4">
    <location>
        <begin position="26"/>
        <end position="85"/>
    </location>
</feature>
<feature type="region of interest" description="Disordered" evidence="3">
    <location>
        <begin position="1"/>
        <end position="27"/>
    </location>
</feature>
<proteinExistence type="predicted"/>
<dbReference type="InterPro" id="IPR001647">
    <property type="entry name" value="HTH_TetR"/>
</dbReference>
<dbReference type="RefSeq" id="WP_157102924.1">
    <property type="nucleotide sequence ID" value="NZ_JAAXOP010000013.1"/>
</dbReference>
<evidence type="ECO:0000313" key="6">
    <source>
        <dbReference type="Proteomes" id="UP000565711"/>
    </source>
</evidence>
<feature type="DNA-binding region" description="H-T-H motif" evidence="2">
    <location>
        <begin position="48"/>
        <end position="67"/>
    </location>
</feature>
<evidence type="ECO:0000313" key="5">
    <source>
        <dbReference type="EMBL" id="NKY52799.1"/>
    </source>
</evidence>
<dbReference type="AlphaFoldDB" id="A0A846Y7W6"/>
<dbReference type="EMBL" id="JAAXOP010000013">
    <property type="protein sequence ID" value="NKY52799.1"/>
    <property type="molecule type" value="Genomic_DNA"/>
</dbReference>
<dbReference type="InterPro" id="IPR050109">
    <property type="entry name" value="HTH-type_TetR-like_transc_reg"/>
</dbReference>
<name>A0A846Y7W6_9NOCA</name>
<dbReference type="GO" id="GO:0003700">
    <property type="term" value="F:DNA-binding transcription factor activity"/>
    <property type="evidence" value="ECO:0007669"/>
    <property type="project" value="TreeGrafter"/>
</dbReference>
<dbReference type="InterPro" id="IPR036271">
    <property type="entry name" value="Tet_transcr_reg_TetR-rel_C_sf"/>
</dbReference>
<dbReference type="PROSITE" id="PS50977">
    <property type="entry name" value="HTH_TETR_2"/>
    <property type="match status" value="1"/>
</dbReference>
<dbReference type="Gene3D" id="1.10.357.10">
    <property type="entry name" value="Tetracycline Repressor, domain 2"/>
    <property type="match status" value="1"/>
</dbReference>
<dbReference type="GO" id="GO:0000976">
    <property type="term" value="F:transcription cis-regulatory region binding"/>
    <property type="evidence" value="ECO:0007669"/>
    <property type="project" value="TreeGrafter"/>
</dbReference>
<dbReference type="SUPFAM" id="SSF48498">
    <property type="entry name" value="Tetracyclin repressor-like, C-terminal domain"/>
    <property type="match status" value="1"/>
</dbReference>
<dbReference type="PANTHER" id="PTHR30055">
    <property type="entry name" value="HTH-TYPE TRANSCRIPTIONAL REGULATOR RUTR"/>
    <property type="match status" value="1"/>
</dbReference>
<dbReference type="Proteomes" id="UP000565711">
    <property type="component" value="Unassembled WGS sequence"/>
</dbReference>
<reference evidence="5 6" key="1">
    <citation type="submission" date="2020-04" db="EMBL/GenBank/DDBJ databases">
        <title>MicrobeNet Type strains.</title>
        <authorList>
            <person name="Nicholson A.C."/>
        </authorList>
    </citation>
    <scope>NUCLEOTIDE SEQUENCE [LARGE SCALE GENOMIC DNA]</scope>
    <source>
        <strain evidence="5 6">JCM 12354</strain>
    </source>
</reference>